<organism evidence="1 2">
    <name type="scientific">Bifidobacterium biavatii DSM 23969</name>
    <dbReference type="NCBI Taxonomy" id="1437608"/>
    <lineage>
        <taxon>Bacteria</taxon>
        <taxon>Bacillati</taxon>
        <taxon>Actinomycetota</taxon>
        <taxon>Actinomycetes</taxon>
        <taxon>Bifidobacteriales</taxon>
        <taxon>Bifidobacteriaceae</taxon>
        <taxon>Bifidobacterium</taxon>
    </lineage>
</organism>
<sequence length="63" mass="7345">MRDHALKNNAESIAVLSELIAEGNHLLDQFFAYCRAWVARQLVQPDEENWWAMWYPKNAAQIA</sequence>
<dbReference type="OrthoDB" id="3237866at2"/>
<evidence type="ECO:0000313" key="1">
    <source>
        <dbReference type="EMBL" id="KFI48964.1"/>
    </source>
</evidence>
<name>A0A086ZR14_9BIFI</name>
<evidence type="ECO:0000313" key="2">
    <source>
        <dbReference type="Proteomes" id="UP000029108"/>
    </source>
</evidence>
<dbReference type="Proteomes" id="UP000029108">
    <property type="component" value="Unassembled WGS sequence"/>
</dbReference>
<reference evidence="1 2" key="1">
    <citation type="submission" date="2014-03" db="EMBL/GenBank/DDBJ databases">
        <title>Genomics of Bifidobacteria.</title>
        <authorList>
            <person name="Ventura M."/>
            <person name="Milani C."/>
            <person name="Lugli G.A."/>
        </authorList>
    </citation>
    <scope>NUCLEOTIDE SEQUENCE [LARGE SCALE GENOMIC DNA]</scope>
    <source>
        <strain evidence="1 2">DSM 23969</strain>
    </source>
</reference>
<gene>
    <name evidence="1" type="ORF">BBIA_1963</name>
</gene>
<protein>
    <submittedName>
        <fullName evidence="1">Uncharacterized protein</fullName>
    </submittedName>
</protein>
<keyword evidence="2" id="KW-1185">Reference proteome</keyword>
<comment type="caution">
    <text evidence="1">The sequence shown here is derived from an EMBL/GenBank/DDBJ whole genome shotgun (WGS) entry which is preliminary data.</text>
</comment>
<dbReference type="AlphaFoldDB" id="A0A086ZR14"/>
<dbReference type="STRING" id="1437608.GCA_000771645_00050"/>
<dbReference type="EMBL" id="JGYN01000027">
    <property type="protein sequence ID" value="KFI48964.1"/>
    <property type="molecule type" value="Genomic_DNA"/>
</dbReference>
<dbReference type="RefSeq" id="WP_033492015.1">
    <property type="nucleotide sequence ID" value="NZ_JDUU01000001.1"/>
</dbReference>
<proteinExistence type="predicted"/>
<accession>A0A086ZR14</accession>